<accession>A0A1I2XH17</accession>
<reference evidence="1 2" key="1">
    <citation type="submission" date="2016-10" db="EMBL/GenBank/DDBJ databases">
        <authorList>
            <person name="de Groot N.N."/>
        </authorList>
    </citation>
    <scope>NUCLEOTIDE SEQUENCE [LARGE SCALE GENOMIC DNA]</scope>
    <source>
        <strain evidence="1 2">DSM 8537</strain>
    </source>
</reference>
<proteinExistence type="predicted"/>
<dbReference type="AlphaFoldDB" id="A0A1I2XH17"/>
<evidence type="ECO:0000313" key="1">
    <source>
        <dbReference type="EMBL" id="SFH12319.1"/>
    </source>
</evidence>
<dbReference type="EMBL" id="FOPU01000001">
    <property type="protein sequence ID" value="SFH12319.1"/>
    <property type="molecule type" value="Genomic_DNA"/>
</dbReference>
<evidence type="ECO:0000313" key="2">
    <source>
        <dbReference type="Proteomes" id="UP000183635"/>
    </source>
</evidence>
<keyword evidence="2" id="KW-1185">Reference proteome</keyword>
<name>A0A1I2XH17_9RHOB</name>
<organism evidence="1 2">
    <name type="scientific">Paracoccus aminovorans</name>
    <dbReference type="NCBI Taxonomy" id="34004"/>
    <lineage>
        <taxon>Bacteria</taxon>
        <taxon>Pseudomonadati</taxon>
        <taxon>Pseudomonadota</taxon>
        <taxon>Alphaproteobacteria</taxon>
        <taxon>Rhodobacterales</taxon>
        <taxon>Paracoccaceae</taxon>
        <taxon>Paracoccus</taxon>
    </lineage>
</organism>
<dbReference type="STRING" id="34004.SAMN04488021_101303"/>
<dbReference type="Proteomes" id="UP000183635">
    <property type="component" value="Unassembled WGS sequence"/>
</dbReference>
<gene>
    <name evidence="1" type="ORF">SAMN04488021_101303</name>
</gene>
<protein>
    <submittedName>
        <fullName evidence="1">Uncharacterized protein</fullName>
    </submittedName>
</protein>
<sequence length="95" mass="10601">MGKAVKLLSDLMHELGRAKAGVQDIAEEAVTKKRKPKPPMAALDVIRDRMQAENAMTHANPATPRMPSHESRVAEAIMYSGMFDFPLRAIWIMLL</sequence>